<dbReference type="SUPFAM" id="SSF51658">
    <property type="entry name" value="Xylose isomerase-like"/>
    <property type="match status" value="1"/>
</dbReference>
<dbReference type="Proteomes" id="UP001499947">
    <property type="component" value="Unassembled WGS sequence"/>
</dbReference>
<comment type="caution">
    <text evidence="1">The sequence shown here is derived from an EMBL/GenBank/DDBJ whole genome shotgun (WGS) entry which is preliminary data.</text>
</comment>
<sequence length="49" mass="5524">MKHLSARGYEGWYVLEQDTILTDEPGGKGPAEDVWASAEYLRSVLRDRG</sequence>
<name>A0ABP4UPH5_9ACTN</name>
<keyword evidence="2" id="KW-1185">Reference proteome</keyword>
<dbReference type="InterPro" id="IPR036237">
    <property type="entry name" value="Xyl_isomerase-like_sf"/>
</dbReference>
<gene>
    <name evidence="1" type="ORF">GCM10009680_55670</name>
</gene>
<protein>
    <submittedName>
        <fullName evidence="1">Uncharacterized protein</fullName>
    </submittedName>
</protein>
<accession>A0ABP4UPH5</accession>
<proteinExistence type="predicted"/>
<dbReference type="EMBL" id="BAAALR010000063">
    <property type="protein sequence ID" value="GAA1707746.1"/>
    <property type="molecule type" value="Genomic_DNA"/>
</dbReference>
<dbReference type="RefSeq" id="WP_246585741.1">
    <property type="nucleotide sequence ID" value="NZ_BAAALR010000063.1"/>
</dbReference>
<evidence type="ECO:0000313" key="1">
    <source>
        <dbReference type="EMBL" id="GAA1707746.1"/>
    </source>
</evidence>
<evidence type="ECO:0000313" key="2">
    <source>
        <dbReference type="Proteomes" id="UP001499947"/>
    </source>
</evidence>
<organism evidence="1 2">
    <name type="scientific">Streptomyces yatensis</name>
    <dbReference type="NCBI Taxonomy" id="155177"/>
    <lineage>
        <taxon>Bacteria</taxon>
        <taxon>Bacillati</taxon>
        <taxon>Actinomycetota</taxon>
        <taxon>Actinomycetes</taxon>
        <taxon>Kitasatosporales</taxon>
        <taxon>Streptomycetaceae</taxon>
        <taxon>Streptomyces</taxon>
        <taxon>Streptomyces violaceusniger group</taxon>
    </lineage>
</organism>
<reference evidence="2" key="1">
    <citation type="journal article" date="2019" name="Int. J. Syst. Evol. Microbiol.">
        <title>The Global Catalogue of Microorganisms (GCM) 10K type strain sequencing project: providing services to taxonomists for standard genome sequencing and annotation.</title>
        <authorList>
            <consortium name="The Broad Institute Genomics Platform"/>
            <consortium name="The Broad Institute Genome Sequencing Center for Infectious Disease"/>
            <person name="Wu L."/>
            <person name="Ma J."/>
        </authorList>
    </citation>
    <scope>NUCLEOTIDE SEQUENCE [LARGE SCALE GENOMIC DNA]</scope>
    <source>
        <strain evidence="2">JCM 13244</strain>
    </source>
</reference>